<dbReference type="SFLD" id="SFLDS00003">
    <property type="entry name" value="Haloacid_Dehalogenase"/>
    <property type="match status" value="1"/>
</dbReference>
<accession>A0AAW5T869</accession>
<dbReference type="SFLD" id="SFLDG01129">
    <property type="entry name" value="C1.5:_HAD__Beta-PGM__Phosphata"/>
    <property type="match status" value="1"/>
</dbReference>
<reference evidence="1" key="2">
    <citation type="journal article" date="2022" name="BMC Genomics">
        <title>Comparative genome analysis of mycobacteria focusing on tRNA and non-coding RNA.</title>
        <authorList>
            <person name="Behra P.R.K."/>
            <person name="Pettersson B.M.F."/>
            <person name="Ramesh M."/>
            <person name="Das S."/>
            <person name="Dasgupta S."/>
            <person name="Kirsebom L.A."/>
        </authorList>
    </citation>
    <scope>NUCLEOTIDE SEQUENCE</scope>
    <source>
        <strain evidence="1">DSM 44242</strain>
    </source>
</reference>
<sequence>MKPKISLLITDLDNTLYDWVGSFVPAFYAMIDDTVARWSLPRDVLLDDIRTVHQRHGSSEHPFALGEAQCVRDLFADLSEEELKQQLDPAFHAFNKARKTNLQLYPGVHETLEAVTAMGVPIVAYTDARAVNGADRIEKLGINPFITRLYAPAQRLLPADLGGDREGFVTLLPPEDRKPNPKTLRDICEQLDIDHRKSLYLGDSLVRDVSMANSANVVSAWARYGVAVDPTLWAQLVRVTHWTEADVEREKELREDAELDREPDLTLDKLSDLFEMVDFRPAA</sequence>
<dbReference type="AlphaFoldDB" id="A0AAW5T869"/>
<dbReference type="InterPro" id="IPR023214">
    <property type="entry name" value="HAD_sf"/>
</dbReference>
<dbReference type="Gene3D" id="3.40.50.1000">
    <property type="entry name" value="HAD superfamily/HAD-like"/>
    <property type="match status" value="1"/>
</dbReference>
<protein>
    <submittedName>
        <fullName evidence="1">HAD family hydrolase</fullName>
    </submittedName>
</protein>
<dbReference type="EMBL" id="JACKVC010000021">
    <property type="protein sequence ID" value="MCV7391135.1"/>
    <property type="molecule type" value="Genomic_DNA"/>
</dbReference>
<reference evidence="1" key="1">
    <citation type="submission" date="2020-07" db="EMBL/GenBank/DDBJ databases">
        <authorList>
            <person name="Pettersson B.M.F."/>
            <person name="Behra P.R.K."/>
            <person name="Ramesh M."/>
            <person name="Das S."/>
            <person name="Dasgupta S."/>
            <person name="Kirsebom L.A."/>
        </authorList>
    </citation>
    <scope>NUCLEOTIDE SEQUENCE</scope>
    <source>
        <strain evidence="1">DSM 44242</strain>
    </source>
</reference>
<dbReference type="SUPFAM" id="SSF56784">
    <property type="entry name" value="HAD-like"/>
    <property type="match status" value="1"/>
</dbReference>
<dbReference type="PANTHER" id="PTHR43434">
    <property type="entry name" value="PHOSPHOGLYCOLATE PHOSPHATASE"/>
    <property type="match status" value="1"/>
</dbReference>
<dbReference type="Proteomes" id="UP001141659">
    <property type="component" value="Unassembled WGS sequence"/>
</dbReference>
<dbReference type="GO" id="GO:0006281">
    <property type="term" value="P:DNA repair"/>
    <property type="evidence" value="ECO:0007669"/>
    <property type="project" value="TreeGrafter"/>
</dbReference>
<name>A0AAW5T869_9MYCO</name>
<evidence type="ECO:0000313" key="2">
    <source>
        <dbReference type="Proteomes" id="UP001141659"/>
    </source>
</evidence>
<comment type="caution">
    <text evidence="1">The sequence shown here is derived from an EMBL/GenBank/DDBJ whole genome shotgun (WGS) entry which is preliminary data.</text>
</comment>
<proteinExistence type="predicted"/>
<gene>
    <name evidence="1" type="ORF">H5P34_24025</name>
</gene>
<keyword evidence="1" id="KW-0378">Hydrolase</keyword>
<dbReference type="InterPro" id="IPR036412">
    <property type="entry name" value="HAD-like_sf"/>
</dbReference>
<dbReference type="PANTHER" id="PTHR43434:SF22">
    <property type="entry name" value="PHOSPHOGLYCOLATE PHOSPHATASE"/>
    <property type="match status" value="1"/>
</dbReference>
<dbReference type="RefSeq" id="WP_036449311.1">
    <property type="nucleotide sequence ID" value="NZ_JACKVC010000021.1"/>
</dbReference>
<dbReference type="Pfam" id="PF00702">
    <property type="entry name" value="Hydrolase"/>
    <property type="match status" value="1"/>
</dbReference>
<evidence type="ECO:0000313" key="1">
    <source>
        <dbReference type="EMBL" id="MCV7391135.1"/>
    </source>
</evidence>
<dbReference type="InterPro" id="IPR050155">
    <property type="entry name" value="HAD-like_hydrolase_sf"/>
</dbReference>
<dbReference type="GO" id="GO:0008967">
    <property type="term" value="F:phosphoglycolate phosphatase activity"/>
    <property type="evidence" value="ECO:0007669"/>
    <property type="project" value="TreeGrafter"/>
</dbReference>
<organism evidence="1 2">
    <name type="scientific">Mycolicibacterium porcinum</name>
    <dbReference type="NCBI Taxonomy" id="39693"/>
    <lineage>
        <taxon>Bacteria</taxon>
        <taxon>Bacillati</taxon>
        <taxon>Actinomycetota</taxon>
        <taxon>Actinomycetes</taxon>
        <taxon>Mycobacteriales</taxon>
        <taxon>Mycobacteriaceae</taxon>
        <taxon>Mycolicibacterium</taxon>
    </lineage>
</organism>